<dbReference type="RefSeq" id="WP_049738891.1">
    <property type="nucleotide sequence ID" value="NZ_BJON01000015.1"/>
</dbReference>
<dbReference type="EMBL" id="BJON01000015">
    <property type="protein sequence ID" value="GED70111.1"/>
    <property type="molecule type" value="Genomic_DNA"/>
</dbReference>
<gene>
    <name evidence="6" type="ORF">ADS79_13485</name>
    <name evidence="5" type="ORF">BRE01_38130</name>
</gene>
<dbReference type="STRING" id="54915.ADS79_13485"/>
<feature type="domain" description="HTH marR-type" evidence="4">
    <location>
        <begin position="6"/>
        <end position="138"/>
    </location>
</feature>
<dbReference type="AlphaFoldDB" id="A0A0K9YW06"/>
<dbReference type="InterPro" id="IPR036390">
    <property type="entry name" value="WH_DNA-bd_sf"/>
</dbReference>
<dbReference type="OrthoDB" id="6400170at2"/>
<accession>A0A0K9YW06</accession>
<dbReference type="GO" id="GO:0003700">
    <property type="term" value="F:DNA-binding transcription factor activity"/>
    <property type="evidence" value="ECO:0007669"/>
    <property type="project" value="InterPro"/>
</dbReference>
<sequence length="156" mass="18092">MDFDYSQALTHAMGHVMKLHRANVEFLIQEYDVYPGQPILLMRLANTDGLIQKELARRISVKPATLTVMLNRMEKSGLVIRKPDERDQRISRVFLTDKGRIASQAVKEALRILEIQCYEGFTSEEKQILAGMLERMHTNMQNFYLENNPQPPETKK</sequence>
<keyword evidence="3" id="KW-0804">Transcription</keyword>
<dbReference type="SUPFAM" id="SSF46785">
    <property type="entry name" value="Winged helix' DNA-binding domain"/>
    <property type="match status" value="1"/>
</dbReference>
<evidence type="ECO:0000313" key="7">
    <source>
        <dbReference type="Proteomes" id="UP000036834"/>
    </source>
</evidence>
<dbReference type="SMART" id="SM00347">
    <property type="entry name" value="HTH_MARR"/>
    <property type="match status" value="1"/>
</dbReference>
<reference evidence="5 8" key="3">
    <citation type="submission" date="2019-06" db="EMBL/GenBank/DDBJ databases">
        <title>Whole genome shotgun sequence of Brevibacillus reuszeri NBRC 15719.</title>
        <authorList>
            <person name="Hosoyama A."/>
            <person name="Uohara A."/>
            <person name="Ohji S."/>
            <person name="Ichikawa N."/>
        </authorList>
    </citation>
    <scope>NUCLEOTIDE SEQUENCE [LARGE SCALE GENOMIC DNA]</scope>
    <source>
        <strain evidence="5 8">NBRC 15719</strain>
    </source>
</reference>
<keyword evidence="1" id="KW-0805">Transcription regulation</keyword>
<dbReference type="InterPro" id="IPR036388">
    <property type="entry name" value="WH-like_DNA-bd_sf"/>
</dbReference>
<keyword evidence="2" id="KW-0238">DNA-binding</keyword>
<dbReference type="PANTHER" id="PTHR42756">
    <property type="entry name" value="TRANSCRIPTIONAL REGULATOR, MARR"/>
    <property type="match status" value="1"/>
</dbReference>
<dbReference type="Proteomes" id="UP000319578">
    <property type="component" value="Unassembled WGS sequence"/>
</dbReference>
<reference evidence="7" key="1">
    <citation type="submission" date="2015-07" db="EMBL/GenBank/DDBJ databases">
        <title>Genome sequencing project for genomic taxonomy and phylogenomics of Bacillus-like bacteria.</title>
        <authorList>
            <person name="Liu B."/>
            <person name="Wang J."/>
            <person name="Zhu Y."/>
            <person name="Liu G."/>
            <person name="Chen Q."/>
            <person name="Chen Z."/>
            <person name="Lan J."/>
            <person name="Che J."/>
            <person name="Ge C."/>
            <person name="Shi H."/>
            <person name="Pan Z."/>
            <person name="Liu X."/>
        </authorList>
    </citation>
    <scope>NUCLEOTIDE SEQUENCE [LARGE SCALE GENOMIC DNA]</scope>
    <source>
        <strain evidence="7">DSM 9887</strain>
    </source>
</reference>
<dbReference type="PRINTS" id="PR00598">
    <property type="entry name" value="HTHMARR"/>
</dbReference>
<keyword evidence="8" id="KW-1185">Reference proteome</keyword>
<proteinExistence type="predicted"/>
<dbReference type="Proteomes" id="UP000036834">
    <property type="component" value="Unassembled WGS sequence"/>
</dbReference>
<dbReference type="PATRIC" id="fig|54915.3.peg.1689"/>
<dbReference type="PANTHER" id="PTHR42756:SF1">
    <property type="entry name" value="TRANSCRIPTIONAL REPRESSOR OF EMRAB OPERON"/>
    <property type="match status" value="1"/>
</dbReference>
<evidence type="ECO:0000313" key="8">
    <source>
        <dbReference type="Proteomes" id="UP000319578"/>
    </source>
</evidence>
<organism evidence="6 7">
    <name type="scientific">Brevibacillus reuszeri</name>
    <dbReference type="NCBI Taxonomy" id="54915"/>
    <lineage>
        <taxon>Bacteria</taxon>
        <taxon>Bacillati</taxon>
        <taxon>Bacillota</taxon>
        <taxon>Bacilli</taxon>
        <taxon>Bacillales</taxon>
        <taxon>Paenibacillaceae</taxon>
        <taxon>Brevibacillus</taxon>
    </lineage>
</organism>
<protein>
    <submittedName>
        <fullName evidence="6">MarR family transcriptional regulator</fullName>
    </submittedName>
</protein>
<dbReference type="Pfam" id="PF01047">
    <property type="entry name" value="MarR"/>
    <property type="match status" value="1"/>
</dbReference>
<evidence type="ECO:0000313" key="6">
    <source>
        <dbReference type="EMBL" id="KNB72846.1"/>
    </source>
</evidence>
<dbReference type="PROSITE" id="PS50995">
    <property type="entry name" value="HTH_MARR_2"/>
    <property type="match status" value="1"/>
</dbReference>
<reference evidence="6" key="2">
    <citation type="submission" date="2015-07" db="EMBL/GenBank/DDBJ databases">
        <title>MeaNS - Measles Nucleotide Surveillance Program.</title>
        <authorList>
            <person name="Tran T."/>
            <person name="Druce J."/>
        </authorList>
    </citation>
    <scope>NUCLEOTIDE SEQUENCE</scope>
    <source>
        <strain evidence="6">DSM 9887</strain>
    </source>
</reference>
<comment type="caution">
    <text evidence="6">The sequence shown here is derived from an EMBL/GenBank/DDBJ whole genome shotgun (WGS) entry which is preliminary data.</text>
</comment>
<evidence type="ECO:0000256" key="3">
    <source>
        <dbReference type="ARBA" id="ARBA00023163"/>
    </source>
</evidence>
<evidence type="ECO:0000313" key="5">
    <source>
        <dbReference type="EMBL" id="GED70111.1"/>
    </source>
</evidence>
<dbReference type="EMBL" id="LGIQ01000007">
    <property type="protein sequence ID" value="KNB72846.1"/>
    <property type="molecule type" value="Genomic_DNA"/>
</dbReference>
<name>A0A0K9YW06_9BACL</name>
<evidence type="ECO:0000256" key="1">
    <source>
        <dbReference type="ARBA" id="ARBA00023015"/>
    </source>
</evidence>
<evidence type="ECO:0000259" key="4">
    <source>
        <dbReference type="PROSITE" id="PS50995"/>
    </source>
</evidence>
<dbReference type="Gene3D" id="1.10.10.10">
    <property type="entry name" value="Winged helix-like DNA-binding domain superfamily/Winged helix DNA-binding domain"/>
    <property type="match status" value="1"/>
</dbReference>
<dbReference type="InterPro" id="IPR000835">
    <property type="entry name" value="HTH_MarR-typ"/>
</dbReference>
<evidence type="ECO:0000256" key="2">
    <source>
        <dbReference type="ARBA" id="ARBA00023125"/>
    </source>
</evidence>
<dbReference type="GO" id="GO:0003677">
    <property type="term" value="F:DNA binding"/>
    <property type="evidence" value="ECO:0007669"/>
    <property type="project" value="UniProtKB-KW"/>
</dbReference>